<dbReference type="Gene3D" id="2.60.120.200">
    <property type="match status" value="1"/>
</dbReference>
<keyword evidence="5" id="KW-1185">Reference proteome</keyword>
<dbReference type="InterPro" id="IPR050546">
    <property type="entry name" value="Glycosyl_Hydrlase_16"/>
</dbReference>
<dbReference type="Pfam" id="PF00722">
    <property type="entry name" value="Glyco_hydro_16"/>
    <property type="match status" value="1"/>
</dbReference>
<dbReference type="PROSITE" id="PS51257">
    <property type="entry name" value="PROKAR_LIPOPROTEIN"/>
    <property type="match status" value="1"/>
</dbReference>
<dbReference type="EMBL" id="WHOC01000046">
    <property type="protein sequence ID" value="NOU85990.1"/>
    <property type="molecule type" value="Genomic_DNA"/>
</dbReference>
<dbReference type="InterPro" id="IPR058094">
    <property type="entry name" value="Ig-like_OmpL47-like"/>
</dbReference>
<evidence type="ECO:0000313" key="4">
    <source>
        <dbReference type="EMBL" id="NOU85990.1"/>
    </source>
</evidence>
<dbReference type="InterPro" id="IPR013320">
    <property type="entry name" value="ConA-like_dom_sf"/>
</dbReference>
<evidence type="ECO:0000256" key="1">
    <source>
        <dbReference type="ARBA" id="ARBA00006865"/>
    </source>
</evidence>
<comment type="similarity">
    <text evidence="1">Belongs to the glycosyl hydrolase 16 family.</text>
</comment>
<dbReference type="CDD" id="cd00413">
    <property type="entry name" value="Glyco_hydrolase_16"/>
    <property type="match status" value="1"/>
</dbReference>
<keyword evidence="2" id="KW-0732">Signal</keyword>
<dbReference type="NCBIfam" id="NF047446">
    <property type="entry name" value="barrel_OmpL47"/>
    <property type="match status" value="1"/>
</dbReference>
<proteinExistence type="inferred from homology"/>
<dbReference type="PANTHER" id="PTHR10963:SF55">
    <property type="entry name" value="GLYCOSIDE HYDROLASE FAMILY 16 PROTEIN"/>
    <property type="match status" value="1"/>
</dbReference>
<dbReference type="Proteomes" id="UP000658690">
    <property type="component" value="Unassembled WGS sequence"/>
</dbReference>
<dbReference type="PANTHER" id="PTHR10963">
    <property type="entry name" value="GLYCOSYL HYDROLASE-RELATED"/>
    <property type="match status" value="1"/>
</dbReference>
<evidence type="ECO:0000313" key="5">
    <source>
        <dbReference type="Proteomes" id="UP000658690"/>
    </source>
</evidence>
<organism evidence="4 5">
    <name type="scientific">Paenibacillus germinis</name>
    <dbReference type="NCBI Taxonomy" id="2654979"/>
    <lineage>
        <taxon>Bacteria</taxon>
        <taxon>Bacillati</taxon>
        <taxon>Bacillota</taxon>
        <taxon>Bacilli</taxon>
        <taxon>Bacillales</taxon>
        <taxon>Paenibacillaceae</taxon>
        <taxon>Paenibacillus</taxon>
    </lineage>
</organism>
<dbReference type="RefSeq" id="WP_171689290.1">
    <property type="nucleotide sequence ID" value="NZ_WHOC01000046.1"/>
</dbReference>
<comment type="caution">
    <text evidence="4">The sequence shown here is derived from an EMBL/GenBank/DDBJ whole genome shotgun (WGS) entry which is preliminary data.</text>
</comment>
<protein>
    <submittedName>
        <fullName evidence="4">Family 16 glycosylhydrolase</fullName>
    </submittedName>
</protein>
<dbReference type="SUPFAM" id="SSF49899">
    <property type="entry name" value="Concanavalin A-like lectins/glucanases"/>
    <property type="match status" value="1"/>
</dbReference>
<sequence>MKKNWKAIMGTVVSIAVLISCNLQQATAAGFDNSAYQLVFEDEFNGAAGSSMDTSQWDYRYLGPRNDSINTKDAVVLDGSGNLLVKAYTENNTHYTGMIRTKNMWKYGKFEARIKFNTSPGQWSAFWLQSPTYGKIIGDPSNSGVEMDIIEHRYVTRNGTNISSKGMNNIHWDGYGAYHKSRSSELWEGDTGTGYHTYAVEWSPTGTNYYFDGVQKWSTSTAVSNVPEYIILSMEVKNNDWAGNIPTGGYGSSSTSTTNMTVDYVRVYQKDLTPPVTTDNAPAGWVNQDTTVTLNAVDDSSGVAATYYTVDGGAQQSGNAITLKTEGVHTLVYWSVDNAGNVEQAHSATVSIDKTAPTVLVSVPVEDGTFEDSIDLTPQFTLNDILSGIDDGKTTVTLDTYSYTTGAAIPLYKLPLGVHTLVIDSSDLAGNQGSQSVTIRTVASVDSLNALVTRFTDNKWIDNDGVANSLLVKLAKNNLYSFVNEVQAQSGKHISSEAAAYLLRDAEYVLSKK</sequence>
<dbReference type="InterPro" id="IPR000757">
    <property type="entry name" value="Beta-glucanase-like"/>
</dbReference>
<feature type="signal peptide" evidence="2">
    <location>
        <begin position="1"/>
        <end position="28"/>
    </location>
</feature>
<reference evidence="4 5" key="1">
    <citation type="submission" date="2019-10" db="EMBL/GenBank/DDBJ databases">
        <title>Description of Paenibacillus choica sp. nov.</title>
        <authorList>
            <person name="Carlier A."/>
            <person name="Qi S."/>
        </authorList>
    </citation>
    <scope>NUCLEOTIDE SEQUENCE [LARGE SCALE GENOMIC DNA]</scope>
    <source>
        <strain evidence="4 5">LMG 31460</strain>
    </source>
</reference>
<dbReference type="PROSITE" id="PS51762">
    <property type="entry name" value="GH16_2"/>
    <property type="match status" value="1"/>
</dbReference>
<evidence type="ECO:0000259" key="3">
    <source>
        <dbReference type="PROSITE" id="PS51762"/>
    </source>
</evidence>
<feature type="domain" description="GH16" evidence="3">
    <location>
        <begin position="29"/>
        <end position="273"/>
    </location>
</feature>
<evidence type="ECO:0000256" key="2">
    <source>
        <dbReference type="SAM" id="SignalP"/>
    </source>
</evidence>
<feature type="chain" id="PRO_5045264354" evidence="2">
    <location>
        <begin position="29"/>
        <end position="513"/>
    </location>
</feature>
<dbReference type="Gene3D" id="3.30.1920.20">
    <property type="match status" value="1"/>
</dbReference>
<name>A0ABX1YXY5_9BACL</name>
<gene>
    <name evidence="4" type="ORF">GC102_09400</name>
</gene>
<accession>A0ABX1YXY5</accession>